<gene>
    <name evidence="3" type="ORF">NP511_02080</name>
    <name evidence="2" type="ORF">NP511_20795</name>
</gene>
<dbReference type="EMBL" id="CP101873">
    <property type="protein sequence ID" value="WMT07799.1"/>
    <property type="molecule type" value="Genomic_DNA"/>
</dbReference>
<feature type="region of interest" description="Disordered" evidence="1">
    <location>
        <begin position="65"/>
        <end position="85"/>
    </location>
</feature>
<proteinExistence type="predicted"/>
<sequence length="119" mass="12805">MATATPTDVRLEIDTNLGDEKIQKVIERKARDIDRDDNVGGLDEPDRCDLEAVLAALHIATKLDRAASSQQVGNAQKSYEESSVDELRADARRLGATDELLGIGAMNKTASIGVPDTRG</sequence>
<dbReference type="GeneID" id="39864903"/>
<keyword evidence="4" id="KW-1185">Reference proteome</keyword>
<evidence type="ECO:0000313" key="2">
    <source>
        <dbReference type="EMBL" id="WMT07799.1"/>
    </source>
</evidence>
<evidence type="ECO:0000256" key="1">
    <source>
        <dbReference type="SAM" id="MobiDB-lite"/>
    </source>
</evidence>
<dbReference type="EMBL" id="CP101873">
    <property type="protein sequence ID" value="WMT08431.1"/>
    <property type="molecule type" value="Genomic_DNA"/>
</dbReference>
<protein>
    <submittedName>
        <fullName evidence="3">Uncharacterized protein</fullName>
    </submittedName>
</protein>
<accession>A0AAF0SZK1</accession>
<organism evidence="3 4">
    <name type="scientific">Natrinema thermotolerans</name>
    <dbReference type="NCBI Taxonomy" id="121872"/>
    <lineage>
        <taxon>Archaea</taxon>
        <taxon>Methanobacteriati</taxon>
        <taxon>Methanobacteriota</taxon>
        <taxon>Stenosarchaea group</taxon>
        <taxon>Halobacteria</taxon>
        <taxon>Halobacteriales</taxon>
        <taxon>Natrialbaceae</taxon>
        <taxon>Natrinema</taxon>
    </lineage>
</organism>
<reference evidence="3 4" key="1">
    <citation type="submission" date="2022-07" db="EMBL/GenBank/DDBJ databases">
        <title>Two temperate virus in Haloterrigena jeotgali A29.</title>
        <authorList>
            <person name="Deng X."/>
        </authorList>
    </citation>
    <scope>NUCLEOTIDE SEQUENCE [LARGE SCALE GENOMIC DNA]</scope>
    <source>
        <strain evidence="3 4">A29</strain>
    </source>
</reference>
<dbReference type="GeneID" id="84216433"/>
<feature type="compositionally biased region" description="Polar residues" evidence="1">
    <location>
        <begin position="67"/>
        <end position="77"/>
    </location>
</feature>
<evidence type="ECO:0000313" key="4">
    <source>
        <dbReference type="Proteomes" id="UP001224926"/>
    </source>
</evidence>
<evidence type="ECO:0000313" key="3">
    <source>
        <dbReference type="EMBL" id="WMT08431.1"/>
    </source>
</evidence>
<name>A0AAF0SZK1_9EURY</name>
<dbReference type="AlphaFoldDB" id="A0AAF0SZK1"/>
<dbReference type="RefSeq" id="WP_049964211.1">
    <property type="nucleotide sequence ID" value="NZ_CP101873.1"/>
</dbReference>
<dbReference type="Proteomes" id="UP001224926">
    <property type="component" value="Chromosome"/>
</dbReference>